<proteinExistence type="predicted"/>
<gene>
    <name evidence="2" type="ORF">PG997_009167</name>
</gene>
<reference evidence="2 3" key="1">
    <citation type="submission" date="2023-01" db="EMBL/GenBank/DDBJ databases">
        <title>Analysis of 21 Apiospora genomes using comparative genomics revels a genus with tremendous synthesis potential of carbohydrate active enzymes and secondary metabolites.</title>
        <authorList>
            <person name="Sorensen T."/>
        </authorList>
    </citation>
    <scope>NUCLEOTIDE SEQUENCE [LARGE SCALE GENOMIC DNA]</scope>
    <source>
        <strain evidence="2 3">CBS 114990</strain>
    </source>
</reference>
<evidence type="ECO:0000256" key="1">
    <source>
        <dbReference type="SAM" id="MobiDB-lite"/>
    </source>
</evidence>
<comment type="caution">
    <text evidence="2">The sequence shown here is derived from an EMBL/GenBank/DDBJ whole genome shotgun (WGS) entry which is preliminary data.</text>
</comment>
<dbReference type="Proteomes" id="UP001433268">
    <property type="component" value="Unassembled WGS sequence"/>
</dbReference>
<accession>A0ABR1VTB6</accession>
<organism evidence="2 3">
    <name type="scientific">Apiospora hydei</name>
    <dbReference type="NCBI Taxonomy" id="1337664"/>
    <lineage>
        <taxon>Eukaryota</taxon>
        <taxon>Fungi</taxon>
        <taxon>Dikarya</taxon>
        <taxon>Ascomycota</taxon>
        <taxon>Pezizomycotina</taxon>
        <taxon>Sordariomycetes</taxon>
        <taxon>Xylariomycetidae</taxon>
        <taxon>Amphisphaeriales</taxon>
        <taxon>Apiosporaceae</taxon>
        <taxon>Apiospora</taxon>
    </lineage>
</organism>
<evidence type="ECO:0000313" key="2">
    <source>
        <dbReference type="EMBL" id="KAK8074504.1"/>
    </source>
</evidence>
<dbReference type="RefSeq" id="XP_066665444.1">
    <property type="nucleotide sequence ID" value="XM_066813482.1"/>
</dbReference>
<feature type="compositionally biased region" description="Pro residues" evidence="1">
    <location>
        <begin position="70"/>
        <end position="100"/>
    </location>
</feature>
<feature type="region of interest" description="Disordered" evidence="1">
    <location>
        <begin position="57"/>
        <end position="108"/>
    </location>
</feature>
<sequence>MLLLFRFPEPPQGCHTSYHTLAASTDLDTAKAFEQSSFGIENTVASGTDTHKAVLLEPFPGGKLPYRQFPHPPRPPTPGPQPRPGPLGPPRPPEPTPPPSPRRRGEDSTLVRLAAISVLNSKKLRAATTACGPRETGAQEDSSAHGIIPGGLLQLLILAALQVLASTAVGSGLLAYKLHYSPVCATRAGRCCWDCAYSFTDTGR</sequence>
<evidence type="ECO:0000313" key="3">
    <source>
        <dbReference type="Proteomes" id="UP001433268"/>
    </source>
</evidence>
<dbReference type="EMBL" id="JAQQWN010000007">
    <property type="protein sequence ID" value="KAK8074504.1"/>
    <property type="molecule type" value="Genomic_DNA"/>
</dbReference>
<dbReference type="GeneID" id="92046542"/>
<protein>
    <submittedName>
        <fullName evidence="2">Uncharacterized protein</fullName>
    </submittedName>
</protein>
<name>A0ABR1VTB6_9PEZI</name>
<keyword evidence="3" id="KW-1185">Reference proteome</keyword>